<organism evidence="2 3">
    <name type="scientific">Juglans regia</name>
    <name type="common">English walnut</name>
    <dbReference type="NCBI Taxonomy" id="51240"/>
    <lineage>
        <taxon>Eukaryota</taxon>
        <taxon>Viridiplantae</taxon>
        <taxon>Streptophyta</taxon>
        <taxon>Embryophyta</taxon>
        <taxon>Tracheophyta</taxon>
        <taxon>Spermatophyta</taxon>
        <taxon>Magnoliopsida</taxon>
        <taxon>eudicotyledons</taxon>
        <taxon>Gunneridae</taxon>
        <taxon>Pentapetalae</taxon>
        <taxon>rosids</taxon>
        <taxon>fabids</taxon>
        <taxon>Fagales</taxon>
        <taxon>Juglandaceae</taxon>
        <taxon>Juglans</taxon>
    </lineage>
</organism>
<dbReference type="InterPro" id="IPR002156">
    <property type="entry name" value="RNaseH_domain"/>
</dbReference>
<protein>
    <submittedName>
        <fullName evidence="3">Uncharacterized protein LOC118348419</fullName>
    </submittedName>
</protein>
<accession>A0A6P9EER2</accession>
<dbReference type="InterPro" id="IPR012337">
    <property type="entry name" value="RNaseH-like_sf"/>
</dbReference>
<dbReference type="PANTHER" id="PTHR47723">
    <property type="entry name" value="OS05G0353850 PROTEIN"/>
    <property type="match status" value="1"/>
</dbReference>
<dbReference type="CDD" id="cd06222">
    <property type="entry name" value="RNase_H_like"/>
    <property type="match status" value="1"/>
</dbReference>
<dbReference type="Pfam" id="PF13966">
    <property type="entry name" value="zf-RVT"/>
    <property type="match status" value="1"/>
</dbReference>
<keyword evidence="2" id="KW-1185">Reference proteome</keyword>
<evidence type="ECO:0000259" key="1">
    <source>
        <dbReference type="PROSITE" id="PS50879"/>
    </source>
</evidence>
<feature type="domain" description="RNase H type-1" evidence="1">
    <location>
        <begin position="174"/>
        <end position="323"/>
    </location>
</feature>
<dbReference type="InParanoid" id="A0A6P9EER2"/>
<dbReference type="GeneID" id="118348419"/>
<evidence type="ECO:0000313" key="2">
    <source>
        <dbReference type="Proteomes" id="UP000235220"/>
    </source>
</evidence>
<dbReference type="Pfam" id="PF13456">
    <property type="entry name" value="RVT_3"/>
    <property type="match status" value="1"/>
</dbReference>
<dbReference type="PANTHER" id="PTHR47723:SF19">
    <property type="entry name" value="POLYNUCLEOTIDYL TRANSFERASE, RIBONUCLEASE H-LIKE SUPERFAMILY PROTEIN"/>
    <property type="match status" value="1"/>
</dbReference>
<dbReference type="InterPro" id="IPR036397">
    <property type="entry name" value="RNaseH_sf"/>
</dbReference>
<dbReference type="SUPFAM" id="SSF53098">
    <property type="entry name" value="Ribonuclease H-like"/>
    <property type="match status" value="1"/>
</dbReference>
<proteinExistence type="predicted"/>
<dbReference type="GO" id="GO:0003676">
    <property type="term" value="F:nucleic acid binding"/>
    <property type="evidence" value="ECO:0007669"/>
    <property type="project" value="InterPro"/>
</dbReference>
<dbReference type="KEGG" id="jre:118348419"/>
<dbReference type="RefSeq" id="XP_035545929.1">
    <property type="nucleotide sequence ID" value="XM_035690036.1"/>
</dbReference>
<sequence length="336" mass="38188">MSIHFWKVWHRALSVDDRLRRVGLPIVSKCDCCSAGHYENINHVLIEGDFPKQIWSFFGNLFGLPVGSNWKLHVSSWFRRAQSNSHMGIIICLLPVIITWRIWRRRCLARMEGKLENQDAVIKSIWIWIGTLCQADGNHHSLSRYDAMILETLQIQPVPLKERRCKLVKCHKLPSGWFELNTDGSSLGNPGASGIGGVIRNDQGRLVQGFASPIGFGSNNKAKLFALLTGLRLCKSLHILNVIVEVDSLVIISWWNRGRCGIWYLEDYWEEIVSLTKVINCRFQHVLCEGNKMTDWLVEDGANGVDLVYTNNSILPQALRGLLRLDLTSIPSLRCC</sequence>
<gene>
    <name evidence="3" type="primary">LOC118348419</name>
</gene>
<dbReference type="GO" id="GO:0004523">
    <property type="term" value="F:RNA-DNA hybrid ribonuclease activity"/>
    <property type="evidence" value="ECO:0007669"/>
    <property type="project" value="InterPro"/>
</dbReference>
<dbReference type="InterPro" id="IPR044730">
    <property type="entry name" value="RNase_H-like_dom_plant"/>
</dbReference>
<dbReference type="Gene3D" id="3.30.420.10">
    <property type="entry name" value="Ribonuclease H-like superfamily/Ribonuclease H"/>
    <property type="match status" value="1"/>
</dbReference>
<name>A0A6P9EER2_JUGRE</name>
<dbReference type="OrthoDB" id="1301749at2759"/>
<reference evidence="3" key="1">
    <citation type="submission" date="2025-08" db="UniProtKB">
        <authorList>
            <consortium name="RefSeq"/>
        </authorList>
    </citation>
    <scope>IDENTIFICATION</scope>
    <source>
        <tissue evidence="3">Leaves</tissue>
    </source>
</reference>
<dbReference type="PROSITE" id="PS50879">
    <property type="entry name" value="RNASE_H_1"/>
    <property type="match status" value="1"/>
</dbReference>
<dbReference type="AlphaFoldDB" id="A0A6P9EER2"/>
<dbReference type="InterPro" id="IPR053151">
    <property type="entry name" value="RNase_H-like"/>
</dbReference>
<evidence type="ECO:0000313" key="3">
    <source>
        <dbReference type="RefSeq" id="XP_035545929.1"/>
    </source>
</evidence>
<dbReference type="Proteomes" id="UP000235220">
    <property type="component" value="Chromosome 1"/>
</dbReference>
<dbReference type="InterPro" id="IPR026960">
    <property type="entry name" value="RVT-Znf"/>
</dbReference>